<feature type="signal peptide" evidence="1">
    <location>
        <begin position="1"/>
        <end position="20"/>
    </location>
</feature>
<proteinExistence type="predicted"/>
<reference evidence="3" key="1">
    <citation type="journal article" date="2019" name="Gigascience">
        <title>De novo genome assembly of the endangered Acer yangbiense, a plant species with extremely small populations endemic to Yunnan Province, China.</title>
        <authorList>
            <person name="Yang J."/>
            <person name="Wariss H.M."/>
            <person name="Tao L."/>
            <person name="Zhang R."/>
            <person name="Yun Q."/>
            <person name="Hollingsworth P."/>
            <person name="Dao Z."/>
            <person name="Luo G."/>
            <person name="Guo H."/>
            <person name="Ma Y."/>
            <person name="Sun W."/>
        </authorList>
    </citation>
    <scope>NUCLEOTIDE SEQUENCE [LARGE SCALE GENOMIC DNA]</scope>
    <source>
        <strain evidence="3">cv. br00</strain>
    </source>
</reference>
<accession>A0A5N5MP15</accession>
<organism evidence="2 3">
    <name type="scientific">Salix brachista</name>
    <dbReference type="NCBI Taxonomy" id="2182728"/>
    <lineage>
        <taxon>Eukaryota</taxon>
        <taxon>Viridiplantae</taxon>
        <taxon>Streptophyta</taxon>
        <taxon>Embryophyta</taxon>
        <taxon>Tracheophyta</taxon>
        <taxon>Spermatophyta</taxon>
        <taxon>Magnoliopsida</taxon>
        <taxon>eudicotyledons</taxon>
        <taxon>Gunneridae</taxon>
        <taxon>Pentapetalae</taxon>
        <taxon>rosids</taxon>
        <taxon>fabids</taxon>
        <taxon>Malpighiales</taxon>
        <taxon>Salicaceae</taxon>
        <taxon>Saliceae</taxon>
        <taxon>Salix</taxon>
    </lineage>
</organism>
<evidence type="ECO:0000313" key="2">
    <source>
        <dbReference type="EMBL" id="KAB5556737.1"/>
    </source>
</evidence>
<evidence type="ECO:0000256" key="1">
    <source>
        <dbReference type="SAM" id="SignalP"/>
    </source>
</evidence>
<sequence>MLGSVHHSSLLLGLSAVASALHYSVGLAHPTTNSSSNLLQLLLRKFLEELDLLQSYITLKSKSVQKDVIVIMSARPFVRYKDLLDDVYTDVSSVLKSCGDVCAIVYCLERTTCDGLCAHLSKNGISSAGS</sequence>
<dbReference type="Proteomes" id="UP000326939">
    <property type="component" value="Chromosome 5"/>
</dbReference>
<name>A0A5N5MP15_9ROSI</name>
<keyword evidence="3" id="KW-1185">Reference proteome</keyword>
<comment type="caution">
    <text evidence="2">The sequence shown here is derived from an EMBL/GenBank/DDBJ whole genome shotgun (WGS) entry which is preliminary data.</text>
</comment>
<keyword evidence="1" id="KW-0732">Signal</keyword>
<feature type="chain" id="PRO_5024353291" evidence="1">
    <location>
        <begin position="21"/>
        <end position="130"/>
    </location>
</feature>
<gene>
    <name evidence="2" type="ORF">DKX38_007646</name>
</gene>
<protein>
    <submittedName>
        <fullName evidence="2">Uncharacterized protein</fullName>
    </submittedName>
</protein>
<dbReference type="AlphaFoldDB" id="A0A5N5MP15"/>
<evidence type="ECO:0000313" key="3">
    <source>
        <dbReference type="Proteomes" id="UP000326939"/>
    </source>
</evidence>
<dbReference type="EMBL" id="VDCV01000005">
    <property type="protein sequence ID" value="KAB5556737.1"/>
    <property type="molecule type" value="Genomic_DNA"/>
</dbReference>